<dbReference type="PATRIC" id="fig|862908.3.peg.504"/>
<dbReference type="AlphaFoldDB" id="E1X4K8"/>
<dbReference type="RefSeq" id="WP_014243225.1">
    <property type="nucleotide sequence ID" value="NC_016620.1"/>
</dbReference>
<dbReference type="KEGG" id="bmx:BMS_0526"/>
<accession>E1X4K8</accession>
<evidence type="ECO:0000256" key="1">
    <source>
        <dbReference type="ARBA" id="ARBA00004924"/>
    </source>
</evidence>
<dbReference type="Proteomes" id="UP000008963">
    <property type="component" value="Chromosome"/>
</dbReference>
<dbReference type="InterPro" id="IPR022770">
    <property type="entry name" value="IucA/IucC-like_C"/>
</dbReference>
<dbReference type="PANTHER" id="PTHR34384">
    <property type="entry name" value="L-2,3-DIAMINOPROPANOATE--CITRATE LIGASE"/>
    <property type="match status" value="1"/>
</dbReference>
<feature type="domain" description="Aerobactin siderophore biosynthesis IucA/IucC-like C-terminal" evidence="3">
    <location>
        <begin position="402"/>
        <end position="550"/>
    </location>
</feature>
<dbReference type="PANTHER" id="PTHR34384:SF6">
    <property type="entry name" value="STAPHYLOFERRIN B SYNTHASE"/>
    <property type="match status" value="1"/>
</dbReference>
<feature type="domain" description="Aerobactin siderophore biosynthesis IucA/IucC N-terminal" evidence="2">
    <location>
        <begin position="135"/>
        <end position="378"/>
    </location>
</feature>
<dbReference type="Pfam" id="PF04183">
    <property type="entry name" value="IucA_IucC"/>
    <property type="match status" value="1"/>
</dbReference>
<name>E1X4K8_HALMS</name>
<dbReference type="HOGENOM" id="CLU_018524_1_1_7"/>
<organism evidence="4 5">
    <name type="scientific">Halobacteriovorax marinus (strain ATCC BAA-682 / DSM 15412 / SJ)</name>
    <name type="common">Bacteriovorax marinus</name>
    <dbReference type="NCBI Taxonomy" id="862908"/>
    <lineage>
        <taxon>Bacteria</taxon>
        <taxon>Pseudomonadati</taxon>
        <taxon>Bdellovibrionota</taxon>
        <taxon>Bacteriovoracia</taxon>
        <taxon>Bacteriovoracales</taxon>
        <taxon>Halobacteriovoraceae</taxon>
        <taxon>Halobacteriovorax</taxon>
    </lineage>
</organism>
<evidence type="ECO:0000259" key="2">
    <source>
        <dbReference type="Pfam" id="PF04183"/>
    </source>
</evidence>
<dbReference type="eggNOG" id="COG4264">
    <property type="taxonomic scope" value="Bacteria"/>
</dbReference>
<dbReference type="EMBL" id="FQ312005">
    <property type="protein sequence ID" value="CBW25438.1"/>
    <property type="molecule type" value="Genomic_DNA"/>
</dbReference>
<dbReference type="InterPro" id="IPR007310">
    <property type="entry name" value="Aerobactin_biosyn_IucA/IucC_N"/>
</dbReference>
<dbReference type="Gene3D" id="1.10.510.40">
    <property type="match status" value="1"/>
</dbReference>
<sequence>MDLREITILVNQKLVAKALGELYYEENISAAQNNELYKLELASGASYTFKARETIWTSLIVDPNSLLRTKEGNSEQITSAAQFYIDAQEELELSDIVLANFLEELNNTVVRDIHLFNKRKNILAKDLIGMTEIERESYLNGHPKALLNKGRIGWNQSDSSHYSPEESQGFKLHWLAIRRENLTYKLSDSISESELLDESFDSEEKSKLLQELKKKEISLDEYMIIPAHPWQWDNIIQTQFNLEIAQSEIIHLGARGDLYRPQVSLRTLSNISRKSQLDIKVPLTILNTSAIRGLPKKYIQIGVTISDFLQEYLSSDSLLENANFSIIKERAGASYVSSYFAQIKDAPYRYHEYIGITWRQSMESLESSPEEKTLMTGTMLFVDNNNKSLVAELIEKSGLDKEAWLSLYFNKVVIPLYHLQSSYGISLVSHGQNIVLKLKNHAPHGVAIKDFGGDLRISNEFKDKYKAVEGIENIGNLPAAHLIHDLYTGHMVTLMRFVSAILEDTENFPEIKFYELLSREVEKYNNEYHPSKEINLLREKFERVIINTVRFQIGYGDSSQRPLPKLGTDLMNPIFLGHKSRKKENE</sequence>
<evidence type="ECO:0000259" key="3">
    <source>
        <dbReference type="Pfam" id="PF06276"/>
    </source>
</evidence>
<dbReference type="STRING" id="862908.BMS_0526"/>
<comment type="pathway">
    <text evidence="1">Siderophore biosynthesis.</text>
</comment>
<reference evidence="5" key="1">
    <citation type="journal article" date="2013" name="ISME J.">
        <title>A small predatory core genome in the divergent marine Bacteriovorax marinus SJ and the terrestrial Bdellovibrio bacteriovorus.</title>
        <authorList>
            <person name="Crossman L.C."/>
            <person name="Chen H."/>
            <person name="Cerdeno-Tarraga A.M."/>
            <person name="Brooks K."/>
            <person name="Quail M.A."/>
            <person name="Pineiro S.A."/>
            <person name="Hobley L."/>
            <person name="Sockett R.E."/>
            <person name="Bentley S.D."/>
            <person name="Parkhill J."/>
            <person name="Williams H.N."/>
            <person name="Stine O.C."/>
        </authorList>
    </citation>
    <scope>NUCLEOTIDE SEQUENCE [LARGE SCALE GENOMIC DNA]</scope>
    <source>
        <strain evidence="5">ATCC BAA-682 / DSM 15412 / SJ</strain>
    </source>
</reference>
<dbReference type="GO" id="GO:0016881">
    <property type="term" value="F:acid-amino acid ligase activity"/>
    <property type="evidence" value="ECO:0007669"/>
    <property type="project" value="UniProtKB-ARBA"/>
</dbReference>
<dbReference type="Gene3D" id="3.30.310.280">
    <property type="match status" value="1"/>
</dbReference>
<evidence type="ECO:0000313" key="4">
    <source>
        <dbReference type="EMBL" id="CBW25438.1"/>
    </source>
</evidence>
<dbReference type="OrthoDB" id="5287537at2"/>
<evidence type="ECO:0000313" key="5">
    <source>
        <dbReference type="Proteomes" id="UP000008963"/>
    </source>
</evidence>
<protein>
    <submittedName>
        <fullName evidence="4">Siderophore biosynthesis protein IucC</fullName>
    </submittedName>
</protein>
<dbReference type="GO" id="GO:0019290">
    <property type="term" value="P:siderophore biosynthetic process"/>
    <property type="evidence" value="ECO:0007669"/>
    <property type="project" value="InterPro"/>
</dbReference>
<dbReference type="Gene3D" id="6.10.250.3370">
    <property type="match status" value="1"/>
</dbReference>
<proteinExistence type="predicted"/>
<dbReference type="InterPro" id="IPR037455">
    <property type="entry name" value="LucA/IucC-like"/>
</dbReference>
<keyword evidence="5" id="KW-1185">Reference proteome</keyword>
<dbReference type="Pfam" id="PF06276">
    <property type="entry name" value="FhuF"/>
    <property type="match status" value="1"/>
</dbReference>
<gene>
    <name evidence="4" type="primary">iucC</name>
    <name evidence="4" type="ordered locus">BMS_0526</name>
</gene>